<dbReference type="GO" id="GO:0016989">
    <property type="term" value="F:sigma factor antagonist activity"/>
    <property type="evidence" value="ECO:0007669"/>
    <property type="project" value="TreeGrafter"/>
</dbReference>
<reference evidence="3 4" key="1">
    <citation type="submission" date="2019-08" db="EMBL/GenBank/DDBJ databases">
        <title>Flavobacterium alkalisoli sp. nov., isolated from rhizosphere soil of Suaeda salsa.</title>
        <authorList>
            <person name="Sun J.-Q."/>
            <person name="Xu L."/>
        </authorList>
    </citation>
    <scope>NUCLEOTIDE SEQUENCE [LARGE SCALE GENOMIC DNA]</scope>
    <source>
        <strain evidence="3 4">XS-5</strain>
    </source>
</reference>
<dbReference type="PANTHER" id="PTHR30273:SF2">
    <property type="entry name" value="PROTEIN FECR"/>
    <property type="match status" value="1"/>
</dbReference>
<keyword evidence="1" id="KW-0812">Transmembrane</keyword>
<evidence type="ECO:0000256" key="1">
    <source>
        <dbReference type="SAM" id="Phobius"/>
    </source>
</evidence>
<name>A0A5B9G1R6_9FLAO</name>
<protein>
    <submittedName>
        <fullName evidence="3">Iron dicitrate transport regulator FecR</fullName>
    </submittedName>
</protein>
<dbReference type="InterPro" id="IPR006860">
    <property type="entry name" value="FecR"/>
</dbReference>
<dbReference type="AlphaFoldDB" id="A0A5B9G1R6"/>
<evidence type="ECO:0000259" key="2">
    <source>
        <dbReference type="Pfam" id="PF04773"/>
    </source>
</evidence>
<dbReference type="RefSeq" id="WP_147584446.1">
    <property type="nucleotide sequence ID" value="NZ_CP042831.1"/>
</dbReference>
<evidence type="ECO:0000313" key="4">
    <source>
        <dbReference type="Proteomes" id="UP000321222"/>
    </source>
</evidence>
<proteinExistence type="predicted"/>
<keyword evidence="1" id="KW-1133">Transmembrane helix</keyword>
<dbReference type="OrthoDB" id="934696at2"/>
<dbReference type="InterPro" id="IPR012373">
    <property type="entry name" value="Ferrdict_sens_TM"/>
</dbReference>
<keyword evidence="4" id="KW-1185">Reference proteome</keyword>
<dbReference type="Gene3D" id="2.60.120.1440">
    <property type="match status" value="1"/>
</dbReference>
<dbReference type="KEGG" id="fak:FUA48_15910"/>
<accession>A0A5B9G1R6</accession>
<sequence>MDKKEIEEKLKGVWEEKPVMQPKEKKEASWNDFSGQVFPAKRRRANKIRYLVAACLVIGLSLTALLTLTDISGNGSSMAYTVIGNPTGMMKKVELPDHSIVELEPDATIEYRDDFSQRRDIIIKGTAFFRVQKDKKHPFRVFCGQTTTTVLGTSFNLKDDTGTVTVQLYEGKVQMSVANNASKWILAPGEEFTYDTNTVNVKAFERFRDFDGEKMSAIIQYIKENYGYRVEMPAGYINQEITLRINKKEELSGILTIIGQMYNLTPTVNEELKQITFR</sequence>
<feature type="transmembrane region" description="Helical" evidence="1">
    <location>
        <begin position="50"/>
        <end position="68"/>
    </location>
</feature>
<feature type="domain" description="FecR protein" evidence="2">
    <location>
        <begin position="87"/>
        <end position="174"/>
    </location>
</feature>
<gene>
    <name evidence="3" type="ORF">FUA48_15910</name>
</gene>
<dbReference type="Proteomes" id="UP000321222">
    <property type="component" value="Chromosome"/>
</dbReference>
<dbReference type="EMBL" id="CP042831">
    <property type="protein sequence ID" value="QEE51007.1"/>
    <property type="molecule type" value="Genomic_DNA"/>
</dbReference>
<dbReference type="PANTHER" id="PTHR30273">
    <property type="entry name" value="PERIPLASMIC SIGNAL SENSOR AND SIGMA FACTOR ACTIVATOR FECR-RELATED"/>
    <property type="match status" value="1"/>
</dbReference>
<dbReference type="Pfam" id="PF04773">
    <property type="entry name" value="FecR"/>
    <property type="match status" value="1"/>
</dbReference>
<evidence type="ECO:0000313" key="3">
    <source>
        <dbReference type="EMBL" id="QEE51007.1"/>
    </source>
</evidence>
<keyword evidence="1" id="KW-0472">Membrane</keyword>
<organism evidence="3 4">
    <name type="scientific">Flavobacterium alkalisoli</name>
    <dbReference type="NCBI Taxonomy" id="2602769"/>
    <lineage>
        <taxon>Bacteria</taxon>
        <taxon>Pseudomonadati</taxon>
        <taxon>Bacteroidota</taxon>
        <taxon>Flavobacteriia</taxon>
        <taxon>Flavobacteriales</taxon>
        <taxon>Flavobacteriaceae</taxon>
        <taxon>Flavobacterium</taxon>
    </lineage>
</organism>